<gene>
    <name evidence="1" type="ORF">IE53DRAFT_301889</name>
</gene>
<evidence type="ECO:0000313" key="2">
    <source>
        <dbReference type="Proteomes" id="UP000245626"/>
    </source>
</evidence>
<keyword evidence="2" id="KW-1185">Reference proteome</keyword>
<dbReference type="EMBL" id="KZ819695">
    <property type="protein sequence ID" value="PWN54122.1"/>
    <property type="molecule type" value="Genomic_DNA"/>
</dbReference>
<name>A0ACD0P7V7_9BASI</name>
<feature type="non-terminal residue" evidence="1">
    <location>
        <position position="1"/>
    </location>
</feature>
<organism evidence="1 2">
    <name type="scientific">Violaceomyces palustris</name>
    <dbReference type="NCBI Taxonomy" id="1673888"/>
    <lineage>
        <taxon>Eukaryota</taxon>
        <taxon>Fungi</taxon>
        <taxon>Dikarya</taxon>
        <taxon>Basidiomycota</taxon>
        <taxon>Ustilaginomycotina</taxon>
        <taxon>Ustilaginomycetes</taxon>
        <taxon>Violaceomycetales</taxon>
        <taxon>Violaceomycetaceae</taxon>
        <taxon>Violaceomyces</taxon>
    </lineage>
</organism>
<feature type="non-terminal residue" evidence="1">
    <location>
        <position position="359"/>
    </location>
</feature>
<dbReference type="Proteomes" id="UP000245626">
    <property type="component" value="Unassembled WGS sequence"/>
</dbReference>
<protein>
    <submittedName>
        <fullName evidence="1">Tryptophan synthase beta subunit-like PLP-dependent enzyme</fullName>
    </submittedName>
</protein>
<accession>A0ACD0P7V7</accession>
<proteinExistence type="predicted"/>
<evidence type="ECO:0000313" key="1">
    <source>
        <dbReference type="EMBL" id="PWN54122.1"/>
    </source>
</evidence>
<sequence>SSSSSGQLNSAKDAQTFHKEVLPGYRPTRLIPIELETKSTSALPSSRFQGRCFIKAEDDRFGLPAFKVLGASWASFLALCDLLECQPERTSLEELRRLASGLELVAATDGNHGCAVAWFASLLGIRSQIFTPSSVSQNSIDQIRSMGEKVSVNRLATDYDRAVLHAASHARDSLCRVLVQDTAWEGYTLTPHRIVDGYSTIFSEVDEALGGKAPTHVIVPVGVGSLAQSVVRHYSTKRSTTEIISVEPETAACLYTSLLSGENIPIQTGETVMPGLNCGTVSSIAWPELLRGVLAAVKVRDCDVLETVNQLEAKDVRAGPCGAAPLAALSILLQNPNVAQNLGLLDDPDVTVVLLMTEG</sequence>
<reference evidence="1 2" key="1">
    <citation type="journal article" date="2018" name="Mol. Biol. Evol.">
        <title>Broad Genomic Sampling Reveals a Smut Pathogenic Ancestry of the Fungal Clade Ustilaginomycotina.</title>
        <authorList>
            <person name="Kijpornyongpan T."/>
            <person name="Mondo S.J."/>
            <person name="Barry K."/>
            <person name="Sandor L."/>
            <person name="Lee J."/>
            <person name="Lipzen A."/>
            <person name="Pangilinan J."/>
            <person name="LaButti K."/>
            <person name="Hainaut M."/>
            <person name="Henrissat B."/>
            <person name="Grigoriev I.V."/>
            <person name="Spatafora J.W."/>
            <person name="Aime M.C."/>
        </authorList>
    </citation>
    <scope>NUCLEOTIDE SEQUENCE [LARGE SCALE GENOMIC DNA]</scope>
    <source>
        <strain evidence="1 2">SA 807</strain>
    </source>
</reference>